<name>A0A5J4KDY5_9CHLR</name>
<evidence type="ECO:0000313" key="4">
    <source>
        <dbReference type="Proteomes" id="UP000326912"/>
    </source>
</evidence>
<accession>A0A5J4KDY5</accession>
<dbReference type="Pfam" id="PF01464">
    <property type="entry name" value="SLT"/>
    <property type="match status" value="1"/>
</dbReference>
<organism evidence="3 4">
    <name type="scientific">Dictyobacter vulcani</name>
    <dbReference type="NCBI Taxonomy" id="2607529"/>
    <lineage>
        <taxon>Bacteria</taxon>
        <taxon>Bacillati</taxon>
        <taxon>Chloroflexota</taxon>
        <taxon>Ktedonobacteria</taxon>
        <taxon>Ktedonobacterales</taxon>
        <taxon>Dictyobacteraceae</taxon>
        <taxon>Dictyobacter</taxon>
    </lineage>
</organism>
<protein>
    <recommendedName>
        <fullName evidence="2">Transglycosylase SLT domain-containing protein</fullName>
    </recommendedName>
</protein>
<feature type="domain" description="Transglycosylase SLT" evidence="2">
    <location>
        <begin position="218"/>
        <end position="313"/>
    </location>
</feature>
<dbReference type="Gene3D" id="1.10.530.10">
    <property type="match status" value="1"/>
</dbReference>
<dbReference type="SUPFAM" id="SSF53955">
    <property type="entry name" value="Lysozyme-like"/>
    <property type="match status" value="1"/>
</dbReference>
<dbReference type="RefSeq" id="WP_151755364.1">
    <property type="nucleotide sequence ID" value="NZ_BKZW01000001.1"/>
</dbReference>
<evidence type="ECO:0000313" key="3">
    <source>
        <dbReference type="EMBL" id="GER87354.1"/>
    </source>
</evidence>
<gene>
    <name evidence="3" type="ORF">KDW_15160</name>
</gene>
<evidence type="ECO:0000256" key="1">
    <source>
        <dbReference type="SAM" id="MobiDB-lite"/>
    </source>
</evidence>
<dbReference type="PANTHER" id="PTHR37423:SF2">
    <property type="entry name" value="MEMBRANE-BOUND LYTIC MUREIN TRANSGLYCOSYLASE C"/>
    <property type="match status" value="1"/>
</dbReference>
<evidence type="ECO:0000259" key="2">
    <source>
        <dbReference type="Pfam" id="PF01464"/>
    </source>
</evidence>
<keyword evidence="4" id="KW-1185">Reference proteome</keyword>
<reference evidence="3 4" key="1">
    <citation type="submission" date="2019-10" db="EMBL/GenBank/DDBJ databases">
        <title>Dictyobacter vulcani sp. nov., within the class Ktedonobacteria, isolated from soil of volcanic Mt. Zao.</title>
        <authorList>
            <person name="Zheng Y."/>
            <person name="Wang C.M."/>
            <person name="Sakai Y."/>
            <person name="Abe K."/>
            <person name="Yokota A."/>
            <person name="Yabe S."/>
        </authorList>
    </citation>
    <scope>NUCLEOTIDE SEQUENCE [LARGE SCALE GENOMIC DNA]</scope>
    <source>
        <strain evidence="3 4">W12</strain>
    </source>
</reference>
<sequence length="336" mass="35720">MAQFHSLRSFKDDETGSTGEHVPGVTTIAAMMGEDAARNGYTPPFPGFTSTEQLPALQTRNTDSYNPIVIQNAQTTQSLVLALQSTMQPQVKKGVRAPLIIPAEKKRERTTEAMRLQQGQHHSLNPHVRHALAMAASLCVLMFTMLSMTPLGSGQSGIPLFDGAVQWVQTQQISWDMAAGRPVPVVKQANPAAPVAPVVPAPPVNTNLPKSQYVAIADAAAAKYGISPYYFERQINQESGFNPYAMSPVGAVGIAQFLPSTAAGMGVNPYDPVDALYGAARMMANLSNQYGGDYAKALAAYNAGPGNVNNAVAAGGAAWLSYTPLETQNYVHTIMG</sequence>
<dbReference type="PANTHER" id="PTHR37423">
    <property type="entry name" value="SOLUBLE LYTIC MUREIN TRANSGLYCOSYLASE-RELATED"/>
    <property type="match status" value="1"/>
</dbReference>
<proteinExistence type="predicted"/>
<dbReference type="EMBL" id="BKZW01000001">
    <property type="protein sequence ID" value="GER87354.1"/>
    <property type="molecule type" value="Genomic_DNA"/>
</dbReference>
<dbReference type="InterPro" id="IPR008258">
    <property type="entry name" value="Transglycosylase_SLT_dom_1"/>
</dbReference>
<feature type="region of interest" description="Disordered" evidence="1">
    <location>
        <begin position="1"/>
        <end position="23"/>
    </location>
</feature>
<dbReference type="AlphaFoldDB" id="A0A5J4KDY5"/>
<dbReference type="CDD" id="cd00254">
    <property type="entry name" value="LT-like"/>
    <property type="match status" value="1"/>
</dbReference>
<dbReference type="InterPro" id="IPR023346">
    <property type="entry name" value="Lysozyme-like_dom_sf"/>
</dbReference>
<comment type="caution">
    <text evidence="3">The sequence shown here is derived from an EMBL/GenBank/DDBJ whole genome shotgun (WGS) entry which is preliminary data.</text>
</comment>
<dbReference type="Proteomes" id="UP000326912">
    <property type="component" value="Unassembled WGS sequence"/>
</dbReference>